<evidence type="ECO:0000256" key="5">
    <source>
        <dbReference type="ARBA" id="ARBA00033067"/>
    </source>
</evidence>
<organism evidence="7 8">
    <name type="scientific">Marisediminitalea aggregata</name>
    <dbReference type="NCBI Taxonomy" id="634436"/>
    <lineage>
        <taxon>Bacteria</taxon>
        <taxon>Pseudomonadati</taxon>
        <taxon>Pseudomonadota</taxon>
        <taxon>Gammaproteobacteria</taxon>
        <taxon>Alteromonadales</taxon>
        <taxon>Alteromonadaceae</taxon>
        <taxon>Marisediminitalea</taxon>
    </lineage>
</organism>
<keyword evidence="8" id="KW-1185">Reference proteome</keyword>
<sequence length="303" mass="33716">MKVLIVGGFGFIGKHLIENAITKNISFTVIARKDPDVQWVKYAYILENSLDDKALQNLAAEHDALVYLASSSIPATGSFLKEFPTNVEPAVQLVERLTYHNPELKVIYLSSGGQVYGNGYKRPMKESDNCEPMSPYGFGKLMTEQSLSYLHRSRGTKIAILRVANPVGKWQVGLRQGLVNVVYQSLMLKEPLKIFGTGAELRDYIDVDELALLIINVASMDFDLETWNVGSGVGTATIQLVEKIESFLGIEGEKVFLPRRPVDPESAVLNCEKIEKQLGWKARMSIDDVLEKTLNSKLKTASF</sequence>
<proteinExistence type="inferred from homology"/>
<gene>
    <name evidence="7" type="ORF">SAMN05216361_0094</name>
</gene>
<dbReference type="PANTHER" id="PTHR43725">
    <property type="entry name" value="UDP-GLUCOSE 4-EPIMERASE"/>
    <property type="match status" value="1"/>
</dbReference>
<dbReference type="InterPro" id="IPR001509">
    <property type="entry name" value="Epimerase_deHydtase"/>
</dbReference>
<dbReference type="Proteomes" id="UP000184520">
    <property type="component" value="Unassembled WGS sequence"/>
</dbReference>
<evidence type="ECO:0000256" key="4">
    <source>
        <dbReference type="ARBA" id="ARBA00031367"/>
    </source>
</evidence>
<evidence type="ECO:0000256" key="2">
    <source>
        <dbReference type="ARBA" id="ARBA00007637"/>
    </source>
</evidence>
<dbReference type="AlphaFoldDB" id="A0A1M5SVZ7"/>
<protein>
    <recommendedName>
        <fullName evidence="3">UDP-glucose 4-epimerase</fullName>
    </recommendedName>
    <alternativeName>
        <fullName evidence="5">Galactowaldenase</fullName>
    </alternativeName>
    <alternativeName>
        <fullName evidence="4">UDP-galactose 4-epimerase</fullName>
    </alternativeName>
</protein>
<comment type="pathway">
    <text evidence="1">Carbohydrate metabolism; galactose metabolism.</text>
</comment>
<evidence type="ECO:0000313" key="8">
    <source>
        <dbReference type="Proteomes" id="UP000184520"/>
    </source>
</evidence>
<reference evidence="8" key="1">
    <citation type="submission" date="2016-11" db="EMBL/GenBank/DDBJ databases">
        <authorList>
            <person name="Varghese N."/>
            <person name="Submissions S."/>
        </authorList>
    </citation>
    <scope>NUCLEOTIDE SEQUENCE [LARGE SCALE GENOMIC DNA]</scope>
    <source>
        <strain evidence="8">CGMCC 1.8995</strain>
    </source>
</reference>
<dbReference type="OrthoDB" id="5295702at2"/>
<name>A0A1M5SVZ7_9ALTE</name>
<accession>A0A1M5SVZ7</accession>
<dbReference type="SUPFAM" id="SSF51735">
    <property type="entry name" value="NAD(P)-binding Rossmann-fold domains"/>
    <property type="match status" value="1"/>
</dbReference>
<dbReference type="EMBL" id="FQWD01000012">
    <property type="protein sequence ID" value="SHH42183.1"/>
    <property type="molecule type" value="Genomic_DNA"/>
</dbReference>
<dbReference type="InterPro" id="IPR036291">
    <property type="entry name" value="NAD(P)-bd_dom_sf"/>
</dbReference>
<evidence type="ECO:0000256" key="3">
    <source>
        <dbReference type="ARBA" id="ARBA00018569"/>
    </source>
</evidence>
<dbReference type="STRING" id="634436.SAMN05216361_0094"/>
<feature type="domain" description="NAD-dependent epimerase/dehydratase" evidence="6">
    <location>
        <begin position="3"/>
        <end position="230"/>
    </location>
</feature>
<evidence type="ECO:0000313" key="7">
    <source>
        <dbReference type="EMBL" id="SHH42183.1"/>
    </source>
</evidence>
<dbReference type="RefSeq" id="WP_073325435.1">
    <property type="nucleotide sequence ID" value="NZ_FQWD01000012.1"/>
</dbReference>
<dbReference type="Pfam" id="PF01370">
    <property type="entry name" value="Epimerase"/>
    <property type="match status" value="1"/>
</dbReference>
<dbReference type="Gene3D" id="3.40.50.720">
    <property type="entry name" value="NAD(P)-binding Rossmann-like Domain"/>
    <property type="match status" value="1"/>
</dbReference>
<evidence type="ECO:0000256" key="1">
    <source>
        <dbReference type="ARBA" id="ARBA00004947"/>
    </source>
</evidence>
<comment type="similarity">
    <text evidence="2">Belongs to the NAD(P)-dependent epimerase/dehydratase family.</text>
</comment>
<evidence type="ECO:0000259" key="6">
    <source>
        <dbReference type="Pfam" id="PF01370"/>
    </source>
</evidence>